<name>A0ACB7ITQ0_PLECO</name>
<comment type="caution">
    <text evidence="1">The sequence shown here is derived from an EMBL/GenBank/DDBJ whole genome shotgun (WGS) entry which is preliminary data.</text>
</comment>
<evidence type="ECO:0000313" key="2">
    <source>
        <dbReference type="Proteomes" id="UP000824881"/>
    </source>
</evidence>
<evidence type="ECO:0000313" key="1">
    <source>
        <dbReference type="EMBL" id="KAG9221567.1"/>
    </source>
</evidence>
<organism evidence="1 2">
    <name type="scientific">Pleurotus cornucopiae</name>
    <name type="common">Cornucopia mushroom</name>
    <dbReference type="NCBI Taxonomy" id="5321"/>
    <lineage>
        <taxon>Eukaryota</taxon>
        <taxon>Fungi</taxon>
        <taxon>Dikarya</taxon>
        <taxon>Basidiomycota</taxon>
        <taxon>Agaricomycotina</taxon>
        <taxon>Agaricomycetes</taxon>
        <taxon>Agaricomycetidae</taxon>
        <taxon>Agaricales</taxon>
        <taxon>Pleurotineae</taxon>
        <taxon>Pleurotaceae</taxon>
        <taxon>Pleurotus</taxon>
    </lineage>
</organism>
<dbReference type="Proteomes" id="UP000824881">
    <property type="component" value="Unassembled WGS sequence"/>
</dbReference>
<accession>A0ACB7ITQ0</accession>
<keyword evidence="2" id="KW-1185">Reference proteome</keyword>
<reference evidence="1 2" key="1">
    <citation type="journal article" date="2021" name="Appl. Environ. Microbiol.">
        <title>Genetic linkage and physical mapping for an oyster mushroom Pleurotus cornucopiae and QTL analysis for the trait cap color.</title>
        <authorList>
            <person name="Zhang Y."/>
            <person name="Gao W."/>
            <person name="Sonnenberg A."/>
            <person name="Chen Q."/>
            <person name="Zhang J."/>
            <person name="Huang C."/>
        </authorList>
    </citation>
    <scope>NUCLEOTIDE SEQUENCE [LARGE SCALE GENOMIC DNA]</scope>
    <source>
        <strain evidence="1">CCMSSC00406</strain>
    </source>
</reference>
<sequence>MNQMESLMSRLLIASHTVGVYPATLLDQASPGGIEFEYLRLQVQKIVNNSYRISATTNQALGTIHDDPPVIGRIYLPPPSEPPGTLLRSTTVNALRMQQLIESEPTQLWASPEGVMQLSCFAFDLDHLYLKEDSVAIAHWMITIYQALLRQNPIYMPYLAWGLRCLSSFRFGSSEGLYSAQSAVIIYGELDATSSRDYSLFVALSRRVLAWHQYITGDYDNAVESARQALEMQRKIPDQYSNGDTLIAWEASGDDGLVFTSSSAVIRSYLMAVVEGLCLNIYALSLAAVGRYSDACVVGSEAISCFSALSKYHTDALLNKILLKLLESRPDWASIACQSMNAPTGASIAAGEGTASVDEEVAEEELVPPHPSGPSTLVRA</sequence>
<proteinExistence type="predicted"/>
<gene>
    <name evidence="1" type="ORF">CCMSSC00406_0007206</name>
</gene>
<protein>
    <submittedName>
        <fullName evidence="1">Uncharacterized protein</fullName>
    </submittedName>
</protein>
<dbReference type="EMBL" id="WQMT02000006">
    <property type="protein sequence ID" value="KAG9221567.1"/>
    <property type="molecule type" value="Genomic_DNA"/>
</dbReference>